<feature type="region of interest" description="Disordered" evidence="1">
    <location>
        <begin position="305"/>
        <end position="464"/>
    </location>
</feature>
<organism evidence="5 6">
    <name type="scientific">Caenorhabditis angaria</name>
    <dbReference type="NCBI Taxonomy" id="860376"/>
    <lineage>
        <taxon>Eukaryota</taxon>
        <taxon>Metazoa</taxon>
        <taxon>Ecdysozoa</taxon>
        <taxon>Nematoda</taxon>
        <taxon>Chromadorea</taxon>
        <taxon>Rhabditida</taxon>
        <taxon>Rhabditina</taxon>
        <taxon>Rhabditomorpha</taxon>
        <taxon>Rhabditoidea</taxon>
        <taxon>Rhabditidae</taxon>
        <taxon>Peloderinae</taxon>
        <taxon>Caenorhabditis</taxon>
    </lineage>
</organism>
<feature type="domain" description="EGF-like" evidence="4">
    <location>
        <begin position="160"/>
        <end position="171"/>
    </location>
</feature>
<evidence type="ECO:0000313" key="6">
    <source>
        <dbReference type="Proteomes" id="UP001152747"/>
    </source>
</evidence>
<evidence type="ECO:0000256" key="1">
    <source>
        <dbReference type="SAM" id="MobiDB-lite"/>
    </source>
</evidence>
<feature type="compositionally biased region" description="Basic and acidic residues" evidence="1">
    <location>
        <begin position="427"/>
        <end position="464"/>
    </location>
</feature>
<evidence type="ECO:0000256" key="2">
    <source>
        <dbReference type="SAM" id="Phobius"/>
    </source>
</evidence>
<gene>
    <name evidence="5" type="ORF">CAMP_LOCUS11602</name>
</gene>
<feature type="compositionally biased region" description="Basic and acidic residues" evidence="1">
    <location>
        <begin position="344"/>
        <end position="398"/>
    </location>
</feature>
<dbReference type="Proteomes" id="UP001152747">
    <property type="component" value="Unassembled WGS sequence"/>
</dbReference>
<dbReference type="AlphaFoldDB" id="A0A9P1IPD8"/>
<feature type="signal peptide" evidence="3">
    <location>
        <begin position="1"/>
        <end position="18"/>
    </location>
</feature>
<accession>A0A9P1IPD8</accession>
<keyword evidence="2" id="KW-0472">Membrane</keyword>
<evidence type="ECO:0000313" key="5">
    <source>
        <dbReference type="EMBL" id="CAI5448965.1"/>
    </source>
</evidence>
<reference evidence="5" key="1">
    <citation type="submission" date="2022-11" db="EMBL/GenBank/DDBJ databases">
        <authorList>
            <person name="Kikuchi T."/>
        </authorList>
    </citation>
    <scope>NUCLEOTIDE SEQUENCE</scope>
    <source>
        <strain evidence="5">PS1010</strain>
    </source>
</reference>
<keyword evidence="2" id="KW-0812">Transmembrane</keyword>
<proteinExistence type="predicted"/>
<keyword evidence="3" id="KW-0732">Signal</keyword>
<dbReference type="PROSITE" id="PS00022">
    <property type="entry name" value="EGF_1"/>
    <property type="match status" value="1"/>
</dbReference>
<evidence type="ECO:0000259" key="4">
    <source>
        <dbReference type="PROSITE" id="PS00022"/>
    </source>
</evidence>
<dbReference type="OrthoDB" id="5871203at2759"/>
<evidence type="ECO:0000256" key="3">
    <source>
        <dbReference type="SAM" id="SignalP"/>
    </source>
</evidence>
<comment type="caution">
    <text evidence="5">The sequence shown here is derived from an EMBL/GenBank/DDBJ whole genome shotgun (WGS) entry which is preliminary data.</text>
</comment>
<feature type="chain" id="PRO_5040134450" description="EGF-like domain-containing protein" evidence="3">
    <location>
        <begin position="19"/>
        <end position="464"/>
    </location>
</feature>
<dbReference type="EMBL" id="CANHGI010000004">
    <property type="protein sequence ID" value="CAI5448965.1"/>
    <property type="molecule type" value="Genomic_DNA"/>
</dbReference>
<name>A0A9P1IPD8_9PELO</name>
<keyword evidence="2" id="KW-1133">Transmembrane helix</keyword>
<sequence>MFKIFGILLCFLFTTLYSYPNQFLLSDINYNFDEDYKFDGQNKPNIGNIKVQDNARYFVPLGWPIVLSCPAKNRAHQLGLESDVLWYDVPLKQLPNGKSFDFGLAKKEDNNIIRQCWLDKATSIKGNVRIIVQNCTASANNLNNPCQFGLCSATDKTLECQCFAQYTGLYCDTYKAGGFIHTIIPLSTPLMLVVAMIVIMIWKSFSGVAKIKQFMDIQRHVISMDKRIITHRHLFRADYFTPPVKTKEAVVPNASKDVTVNNMNATSTTQTVGAQSMNVSAISTITTSVASAPISKKPLVRAPIRKFEDSSKKPSVPTETTKTEEAVVEKKKKSSKSKKSKKKVASEKAKKVEKKKSEKKEKSIKAAKKKSEVKAKVEVKETEKTVVPEKKELEKRDSSTSNTHSLKKKVNNPIDAEKKLAGMSLVEKVEENKEEDKITSEEAKEARTQALERKKDRDAQKSLR</sequence>
<feature type="transmembrane region" description="Helical" evidence="2">
    <location>
        <begin position="179"/>
        <end position="202"/>
    </location>
</feature>
<dbReference type="InterPro" id="IPR000742">
    <property type="entry name" value="EGF"/>
</dbReference>
<protein>
    <recommendedName>
        <fullName evidence="4">EGF-like domain-containing protein</fullName>
    </recommendedName>
</protein>
<feature type="compositionally biased region" description="Basic residues" evidence="1">
    <location>
        <begin position="330"/>
        <end position="343"/>
    </location>
</feature>
<keyword evidence="6" id="KW-1185">Reference proteome</keyword>